<accession>A0A1H9ZR99</accession>
<dbReference type="InterPro" id="IPR005793">
    <property type="entry name" value="Formyl_trans_C"/>
</dbReference>
<dbReference type="Pfam" id="PF02911">
    <property type="entry name" value="Formyl_trans_C"/>
    <property type="match status" value="1"/>
</dbReference>
<protein>
    <submittedName>
        <fullName evidence="4">Methionyl-tRNA formyltransferase</fullName>
    </submittedName>
</protein>
<dbReference type="AlphaFoldDB" id="A0A1H9ZR99"/>
<dbReference type="Proteomes" id="UP000199519">
    <property type="component" value="Unassembled WGS sequence"/>
</dbReference>
<dbReference type="PANTHER" id="PTHR11138">
    <property type="entry name" value="METHIONYL-TRNA FORMYLTRANSFERASE"/>
    <property type="match status" value="1"/>
</dbReference>
<dbReference type="SUPFAM" id="SSF53328">
    <property type="entry name" value="Formyltransferase"/>
    <property type="match status" value="1"/>
</dbReference>
<dbReference type="RefSeq" id="WP_089719663.1">
    <property type="nucleotide sequence ID" value="NZ_FNBJ01000007.1"/>
</dbReference>
<gene>
    <name evidence="3" type="ORF">SAMN04488598_1079</name>
    <name evidence="4" type="ORF">SAMN04515652_1089</name>
</gene>
<keyword evidence="6" id="KW-1185">Reference proteome</keyword>
<dbReference type="Gene3D" id="3.40.50.12230">
    <property type="match status" value="1"/>
</dbReference>
<evidence type="ECO:0000313" key="4">
    <source>
        <dbReference type="EMBL" id="SES83887.1"/>
    </source>
</evidence>
<dbReference type="SUPFAM" id="SSF50486">
    <property type="entry name" value="FMT C-terminal domain-like"/>
    <property type="match status" value="1"/>
</dbReference>
<keyword evidence="4" id="KW-0808">Transferase</keyword>
<proteinExistence type="predicted"/>
<feature type="domain" description="Formyl transferase C-terminal" evidence="2">
    <location>
        <begin position="198"/>
        <end position="248"/>
    </location>
</feature>
<evidence type="ECO:0000259" key="1">
    <source>
        <dbReference type="Pfam" id="PF00551"/>
    </source>
</evidence>
<sequence>MKAIFMGKNKDSSYKALRYLLKNDIEILYAIIKKEESKLMDLCQENEIKVISDSKLYDLIKNNDPNLDNIDLVISFLFWKLIKKPIIDLSKIGCINFHPAPLPDYRGVGGYNFAILENSRKWGVSAHFVDEHFDTGEVIKVKKFEIDPNIYVKELESISQTKLYELFTEIIDKILNKEKLKSKSQGKGKYINIEELEEAKKIDFNMKKEEIDKKIRAFWFPPYHGANIEIDGKKYSLVNKELLNKISDSDN</sequence>
<dbReference type="GO" id="GO:0004479">
    <property type="term" value="F:methionyl-tRNA formyltransferase activity"/>
    <property type="evidence" value="ECO:0007669"/>
    <property type="project" value="TreeGrafter"/>
</dbReference>
<name>A0A1H9ZR99_9FIRM</name>
<dbReference type="InterPro" id="IPR036477">
    <property type="entry name" value="Formyl_transf_N_sf"/>
</dbReference>
<evidence type="ECO:0000259" key="2">
    <source>
        <dbReference type="Pfam" id="PF02911"/>
    </source>
</evidence>
<evidence type="ECO:0000313" key="5">
    <source>
        <dbReference type="Proteomes" id="UP000198612"/>
    </source>
</evidence>
<organism evidence="4 5">
    <name type="scientific">Halanaerobium congolense</name>
    <dbReference type="NCBI Taxonomy" id="54121"/>
    <lineage>
        <taxon>Bacteria</taxon>
        <taxon>Bacillati</taxon>
        <taxon>Bacillota</taxon>
        <taxon>Clostridia</taxon>
        <taxon>Halanaerobiales</taxon>
        <taxon>Halanaerobiaceae</taxon>
        <taxon>Halanaerobium</taxon>
    </lineage>
</organism>
<dbReference type="Pfam" id="PF00551">
    <property type="entry name" value="Formyl_trans_N"/>
    <property type="match status" value="1"/>
</dbReference>
<evidence type="ECO:0000313" key="6">
    <source>
        <dbReference type="Proteomes" id="UP000199519"/>
    </source>
</evidence>
<feature type="domain" description="Formyl transferase N-terminal" evidence="1">
    <location>
        <begin position="69"/>
        <end position="161"/>
    </location>
</feature>
<evidence type="ECO:0000313" key="3">
    <source>
        <dbReference type="EMBL" id="SDF15118.1"/>
    </source>
</evidence>
<dbReference type="PANTHER" id="PTHR11138:SF5">
    <property type="entry name" value="METHIONYL-TRNA FORMYLTRANSFERASE, MITOCHONDRIAL"/>
    <property type="match status" value="1"/>
</dbReference>
<dbReference type="EMBL" id="FNBJ01000007">
    <property type="protein sequence ID" value="SDF15118.1"/>
    <property type="molecule type" value="Genomic_DNA"/>
</dbReference>
<reference evidence="5 6" key="1">
    <citation type="submission" date="2016-10" db="EMBL/GenBank/DDBJ databases">
        <authorList>
            <person name="Varghese N."/>
            <person name="Submissions S."/>
        </authorList>
    </citation>
    <scope>NUCLEOTIDE SEQUENCE [LARGE SCALE GENOMIC DNA]</scope>
    <source>
        <strain evidence="3 6">WG2</strain>
        <strain evidence="4 5">WG5</strain>
    </source>
</reference>
<dbReference type="Proteomes" id="UP000198612">
    <property type="component" value="Unassembled WGS sequence"/>
</dbReference>
<dbReference type="InterPro" id="IPR011034">
    <property type="entry name" value="Formyl_transferase-like_C_sf"/>
</dbReference>
<dbReference type="GO" id="GO:0005829">
    <property type="term" value="C:cytosol"/>
    <property type="evidence" value="ECO:0007669"/>
    <property type="project" value="TreeGrafter"/>
</dbReference>
<dbReference type="EMBL" id="FOHG01000008">
    <property type="protein sequence ID" value="SES83887.1"/>
    <property type="molecule type" value="Genomic_DNA"/>
</dbReference>
<dbReference type="InterPro" id="IPR002376">
    <property type="entry name" value="Formyl_transf_N"/>
</dbReference>